<accession>A0A418WU81</accession>
<dbReference type="RefSeq" id="WP_119776371.1">
    <property type="nucleotide sequence ID" value="NZ_QYUK01000008.1"/>
</dbReference>
<dbReference type="AlphaFoldDB" id="A0A418WU81"/>
<dbReference type="EMBL" id="QYUK01000008">
    <property type="protein sequence ID" value="RJF94820.1"/>
    <property type="molecule type" value="Genomic_DNA"/>
</dbReference>
<organism evidence="1 2">
    <name type="scientific">Oleomonas cavernae</name>
    <dbReference type="NCBI Taxonomy" id="2320859"/>
    <lineage>
        <taxon>Bacteria</taxon>
        <taxon>Pseudomonadati</taxon>
        <taxon>Pseudomonadota</taxon>
        <taxon>Alphaproteobacteria</taxon>
        <taxon>Acetobacterales</taxon>
        <taxon>Acetobacteraceae</taxon>
        <taxon>Oleomonas</taxon>
    </lineage>
</organism>
<evidence type="ECO:0000313" key="2">
    <source>
        <dbReference type="Proteomes" id="UP000284605"/>
    </source>
</evidence>
<protein>
    <submittedName>
        <fullName evidence="1">Uncharacterized protein</fullName>
    </submittedName>
</protein>
<gene>
    <name evidence="1" type="ORF">D3874_03120</name>
</gene>
<keyword evidence="2" id="KW-1185">Reference proteome</keyword>
<dbReference type="Proteomes" id="UP000284605">
    <property type="component" value="Unassembled WGS sequence"/>
</dbReference>
<comment type="caution">
    <text evidence="1">The sequence shown here is derived from an EMBL/GenBank/DDBJ whole genome shotgun (WGS) entry which is preliminary data.</text>
</comment>
<evidence type="ECO:0000313" key="1">
    <source>
        <dbReference type="EMBL" id="RJF94820.1"/>
    </source>
</evidence>
<reference evidence="1 2" key="1">
    <citation type="submission" date="2018-09" db="EMBL/GenBank/DDBJ databases">
        <authorList>
            <person name="Zhu H."/>
        </authorList>
    </citation>
    <scope>NUCLEOTIDE SEQUENCE [LARGE SCALE GENOMIC DNA]</scope>
    <source>
        <strain evidence="1 2">K1W22B-8</strain>
    </source>
</reference>
<name>A0A418WU81_9PROT</name>
<proteinExistence type="predicted"/>
<sequence>MSPDWYPKPETLPGVLKLVATLAGVDVALAFGERHGGQQKYIPEPDTIDRAHWLAQALGVKAARLFAAHHRGESMVIPSAKTERNAVSVRRLWADGKSINEIVAETHLSRGLVKRLTDGIVKGNGGPPIEDQAPHCPVCGHKHRARKPAAASSSQLCFGFIAQASGVIPSV</sequence>
<dbReference type="OrthoDB" id="7605239at2"/>